<dbReference type="Proteomes" id="UP000324800">
    <property type="component" value="Unassembled WGS sequence"/>
</dbReference>
<evidence type="ECO:0000313" key="2">
    <source>
        <dbReference type="Proteomes" id="UP000324800"/>
    </source>
</evidence>
<proteinExistence type="predicted"/>
<name>A0A5J4WS26_9EUKA</name>
<sequence length="269" mass="31005">MNVLDPPAIIFERGNEQLDQHAGQPQPELENNSVKRDAAFPFKKNLLNQIARTLEEQQHLQQIASAQLLIEQYYDEKMADYDPTGKRPTKYDLEDLEDKIYATLTLKSTRREQSKKRAIWIWNSKLKMSKKWITTSHHLACVIAGKTQQRLEQALAFPMFRTLRGPDVSSSDVFEKKSKEKLNEQAKTTKLFEYPKEISTTNPKSVQPQPIKPVLQSSELTSVPTRYIHVELCVTTEPVAQITTEIGMNRGLVRLSDQPRNIENRRFQG</sequence>
<comment type="caution">
    <text evidence="1">The sequence shown here is derived from an EMBL/GenBank/DDBJ whole genome shotgun (WGS) entry which is preliminary data.</text>
</comment>
<dbReference type="EMBL" id="SNRW01001119">
    <property type="protein sequence ID" value="KAA6397700.1"/>
    <property type="molecule type" value="Genomic_DNA"/>
</dbReference>
<evidence type="ECO:0000313" key="1">
    <source>
        <dbReference type="EMBL" id="KAA6397700.1"/>
    </source>
</evidence>
<accession>A0A5J4WS26</accession>
<dbReference type="AlphaFoldDB" id="A0A5J4WS26"/>
<reference evidence="1 2" key="1">
    <citation type="submission" date="2019-03" db="EMBL/GenBank/DDBJ databases">
        <title>Single cell metagenomics reveals metabolic interactions within the superorganism composed of flagellate Streblomastix strix and complex community of Bacteroidetes bacteria on its surface.</title>
        <authorList>
            <person name="Treitli S.C."/>
            <person name="Kolisko M."/>
            <person name="Husnik F."/>
            <person name="Keeling P."/>
            <person name="Hampl V."/>
        </authorList>
    </citation>
    <scope>NUCLEOTIDE SEQUENCE [LARGE SCALE GENOMIC DNA]</scope>
    <source>
        <strain evidence="1">ST1C</strain>
    </source>
</reference>
<gene>
    <name evidence="1" type="ORF">EZS28_006772</name>
</gene>
<protein>
    <submittedName>
        <fullName evidence="1">Uncharacterized protein</fullName>
    </submittedName>
</protein>
<organism evidence="1 2">
    <name type="scientific">Streblomastix strix</name>
    <dbReference type="NCBI Taxonomy" id="222440"/>
    <lineage>
        <taxon>Eukaryota</taxon>
        <taxon>Metamonada</taxon>
        <taxon>Preaxostyla</taxon>
        <taxon>Oxymonadida</taxon>
        <taxon>Streblomastigidae</taxon>
        <taxon>Streblomastix</taxon>
    </lineage>
</organism>